<keyword evidence="2" id="KW-1185">Reference proteome</keyword>
<accession>A0A2M9BR99</accession>
<name>A0A2M9BR99_9BACT</name>
<gene>
    <name evidence="1" type="ORF">CLV45_1907</name>
</gene>
<comment type="caution">
    <text evidence="1">The sequence shown here is derived from an EMBL/GenBank/DDBJ whole genome shotgun (WGS) entry which is preliminary data.</text>
</comment>
<proteinExistence type="predicted"/>
<evidence type="ECO:0000313" key="2">
    <source>
        <dbReference type="Proteomes" id="UP000228535"/>
    </source>
</evidence>
<reference evidence="1 2" key="1">
    <citation type="submission" date="2017-11" db="EMBL/GenBank/DDBJ databases">
        <title>Genomic Encyclopedia of Archaeal and Bacterial Type Strains, Phase II (KMG-II): From Individual Species to Whole Genera.</title>
        <authorList>
            <person name="Goeker M."/>
        </authorList>
    </citation>
    <scope>NUCLEOTIDE SEQUENCE [LARGE SCALE GENOMIC DNA]</scope>
    <source>
        <strain evidence="1 2">DSM 11115</strain>
    </source>
</reference>
<evidence type="ECO:0000313" key="1">
    <source>
        <dbReference type="EMBL" id="PJJ60479.1"/>
    </source>
</evidence>
<dbReference type="Proteomes" id="UP000228535">
    <property type="component" value="Unassembled WGS sequence"/>
</dbReference>
<protein>
    <submittedName>
        <fullName evidence="1">Uncharacterized protein</fullName>
    </submittedName>
</protein>
<sequence>MPVLLRSALVVLVFLAGGSERCYEKVPAADVAKLTGTLAIGASCGKADQPDFMLRRAQ</sequence>
<dbReference type="AlphaFoldDB" id="A0A2M9BR99"/>
<dbReference type="EMBL" id="PGFA01000001">
    <property type="protein sequence ID" value="PJJ60479.1"/>
    <property type="molecule type" value="Genomic_DNA"/>
</dbReference>
<organism evidence="1 2">
    <name type="scientific">Hymenobacter chitinivorans DSM 11115</name>
    <dbReference type="NCBI Taxonomy" id="1121954"/>
    <lineage>
        <taxon>Bacteria</taxon>
        <taxon>Pseudomonadati</taxon>
        <taxon>Bacteroidota</taxon>
        <taxon>Cytophagia</taxon>
        <taxon>Cytophagales</taxon>
        <taxon>Hymenobacteraceae</taxon>
        <taxon>Hymenobacter</taxon>
    </lineage>
</organism>